<feature type="non-terminal residue" evidence="1">
    <location>
        <position position="1"/>
    </location>
</feature>
<keyword evidence="2" id="KW-1185">Reference proteome</keyword>
<dbReference type="EMBL" id="CAJVCH010278454">
    <property type="protein sequence ID" value="CAG7734903.1"/>
    <property type="molecule type" value="Genomic_DNA"/>
</dbReference>
<accession>A0A8J2K7Z1</accession>
<dbReference type="Proteomes" id="UP000708208">
    <property type="component" value="Unassembled WGS sequence"/>
</dbReference>
<feature type="non-terminal residue" evidence="1">
    <location>
        <position position="150"/>
    </location>
</feature>
<gene>
    <name evidence="1" type="ORF">AFUS01_LOCUS23265</name>
</gene>
<dbReference type="AlphaFoldDB" id="A0A8J2K7Z1"/>
<evidence type="ECO:0000313" key="1">
    <source>
        <dbReference type="EMBL" id="CAG7734903.1"/>
    </source>
</evidence>
<name>A0A8J2K7Z1_9HEXA</name>
<evidence type="ECO:0000313" key="2">
    <source>
        <dbReference type="Proteomes" id="UP000708208"/>
    </source>
</evidence>
<comment type="caution">
    <text evidence="1">The sequence shown here is derived from an EMBL/GenBank/DDBJ whole genome shotgun (WGS) entry which is preliminary data.</text>
</comment>
<protein>
    <submittedName>
        <fullName evidence="1">Uncharacterized protein</fullName>
    </submittedName>
</protein>
<proteinExistence type="predicted"/>
<reference evidence="1" key="1">
    <citation type="submission" date="2021-06" db="EMBL/GenBank/DDBJ databases">
        <authorList>
            <person name="Hodson N. C."/>
            <person name="Mongue J. A."/>
            <person name="Jaron S. K."/>
        </authorList>
    </citation>
    <scope>NUCLEOTIDE SEQUENCE</scope>
</reference>
<sequence>KTVNRQNPSSLSQMTLNTICKSLRTGVKKLDQAFEKTHQEITTTISPPVTSSTSFGVTEDASMSLMLGILKIKRYIQNHLTPDIRIVLLEHALTYSVLCKTVAIIRFIIVSDIPTLDLFGLDFWRTKNTLPSWWEKDSEGIRKNASFSEF</sequence>
<organism evidence="1 2">
    <name type="scientific">Allacma fusca</name>
    <dbReference type="NCBI Taxonomy" id="39272"/>
    <lineage>
        <taxon>Eukaryota</taxon>
        <taxon>Metazoa</taxon>
        <taxon>Ecdysozoa</taxon>
        <taxon>Arthropoda</taxon>
        <taxon>Hexapoda</taxon>
        <taxon>Collembola</taxon>
        <taxon>Symphypleona</taxon>
        <taxon>Sminthuridae</taxon>
        <taxon>Allacma</taxon>
    </lineage>
</organism>